<dbReference type="AlphaFoldDB" id="I4CEW9"/>
<dbReference type="KEGG" id="dti:Desti_5528"/>
<accession>I4CEW9</accession>
<sequence>MQSHGNGQREVRKHRCRDCKMCQNCAESRCIACKSRNSRPQLSFEEQIALFNSLNAHLFHRSGGEVDEDEPVTKPRYLGSD</sequence>
<dbReference type="EMBL" id="CP003360">
    <property type="protein sequence ID" value="AFM28110.1"/>
    <property type="molecule type" value="Genomic_DNA"/>
</dbReference>
<protein>
    <submittedName>
        <fullName evidence="2">Uncharacterized protein</fullName>
    </submittedName>
</protein>
<evidence type="ECO:0000313" key="3">
    <source>
        <dbReference type="Proteomes" id="UP000006055"/>
    </source>
</evidence>
<evidence type="ECO:0000313" key="2">
    <source>
        <dbReference type="EMBL" id="AFM28110.1"/>
    </source>
</evidence>
<evidence type="ECO:0000256" key="1">
    <source>
        <dbReference type="SAM" id="MobiDB-lite"/>
    </source>
</evidence>
<proteinExistence type="predicted"/>
<organism evidence="2 3">
    <name type="scientific">Desulfomonile tiedjei (strain ATCC 49306 / DSM 6799 / DCB-1)</name>
    <dbReference type="NCBI Taxonomy" id="706587"/>
    <lineage>
        <taxon>Bacteria</taxon>
        <taxon>Pseudomonadati</taxon>
        <taxon>Thermodesulfobacteriota</taxon>
        <taxon>Desulfomonilia</taxon>
        <taxon>Desulfomonilales</taxon>
        <taxon>Desulfomonilaceae</taxon>
        <taxon>Desulfomonile</taxon>
    </lineage>
</organism>
<keyword evidence="3" id="KW-1185">Reference proteome</keyword>
<feature type="region of interest" description="Disordered" evidence="1">
    <location>
        <begin position="62"/>
        <end position="81"/>
    </location>
</feature>
<gene>
    <name evidence="2" type="ordered locus">Desti_5528</name>
</gene>
<dbReference type="HOGENOM" id="CLU_2568321_0_0_7"/>
<name>I4CEW9_DESTA</name>
<reference evidence="3" key="1">
    <citation type="submission" date="2012-06" db="EMBL/GenBank/DDBJ databases">
        <title>Complete sequence of chromosome of Desulfomonile tiedjei DSM 6799.</title>
        <authorList>
            <person name="Lucas S."/>
            <person name="Copeland A."/>
            <person name="Lapidus A."/>
            <person name="Glavina del Rio T."/>
            <person name="Dalin E."/>
            <person name="Tice H."/>
            <person name="Bruce D."/>
            <person name="Goodwin L."/>
            <person name="Pitluck S."/>
            <person name="Peters L."/>
            <person name="Ovchinnikova G."/>
            <person name="Zeytun A."/>
            <person name="Lu M."/>
            <person name="Kyrpides N."/>
            <person name="Mavromatis K."/>
            <person name="Ivanova N."/>
            <person name="Brettin T."/>
            <person name="Detter J.C."/>
            <person name="Han C."/>
            <person name="Larimer F."/>
            <person name="Land M."/>
            <person name="Hauser L."/>
            <person name="Markowitz V."/>
            <person name="Cheng J.-F."/>
            <person name="Hugenholtz P."/>
            <person name="Woyke T."/>
            <person name="Wu D."/>
            <person name="Spring S."/>
            <person name="Schroeder M."/>
            <person name="Brambilla E."/>
            <person name="Klenk H.-P."/>
            <person name="Eisen J.A."/>
        </authorList>
    </citation>
    <scope>NUCLEOTIDE SEQUENCE [LARGE SCALE GENOMIC DNA]</scope>
    <source>
        <strain evidence="3">ATCC 49306 / DSM 6799 / DCB-1</strain>
    </source>
</reference>
<dbReference type="Proteomes" id="UP000006055">
    <property type="component" value="Chromosome"/>
</dbReference>